<accession>A0A6M1SRM7</accession>
<keyword evidence="1" id="KW-0472">Membrane</keyword>
<proteinExistence type="predicted"/>
<keyword evidence="4" id="KW-1185">Reference proteome</keyword>
<evidence type="ECO:0000313" key="3">
    <source>
        <dbReference type="EMBL" id="NGP75402.1"/>
    </source>
</evidence>
<dbReference type="RefSeq" id="WP_165138677.1">
    <property type="nucleotide sequence ID" value="NZ_JAALLT010000001.1"/>
</dbReference>
<feature type="transmembrane region" description="Helical" evidence="1">
    <location>
        <begin position="6"/>
        <end position="30"/>
    </location>
</feature>
<dbReference type="AlphaFoldDB" id="A0A6M1SRM7"/>
<dbReference type="Pfam" id="PF12158">
    <property type="entry name" value="DUF3592"/>
    <property type="match status" value="1"/>
</dbReference>
<feature type="transmembrane region" description="Helical" evidence="1">
    <location>
        <begin position="106"/>
        <end position="127"/>
    </location>
</feature>
<organism evidence="3 4">
    <name type="scientific">Halalkalibaculum roseum</name>
    <dbReference type="NCBI Taxonomy" id="2709311"/>
    <lineage>
        <taxon>Bacteria</taxon>
        <taxon>Pseudomonadati</taxon>
        <taxon>Balneolota</taxon>
        <taxon>Balneolia</taxon>
        <taxon>Balneolales</taxon>
        <taxon>Balneolaceae</taxon>
        <taxon>Halalkalibaculum</taxon>
    </lineage>
</organism>
<name>A0A6M1SRM7_9BACT</name>
<dbReference type="InterPro" id="IPR021994">
    <property type="entry name" value="DUF3592"/>
</dbReference>
<feature type="domain" description="DUF3592" evidence="2">
    <location>
        <begin position="242"/>
        <end position="310"/>
    </location>
</feature>
<keyword evidence="1" id="KW-1133">Transmembrane helix</keyword>
<comment type="caution">
    <text evidence="3">The sequence shown here is derived from an EMBL/GenBank/DDBJ whole genome shotgun (WGS) entry which is preliminary data.</text>
</comment>
<dbReference type="Proteomes" id="UP000473278">
    <property type="component" value="Unassembled WGS sequence"/>
</dbReference>
<reference evidence="3 4" key="1">
    <citation type="submission" date="2020-02" db="EMBL/GenBank/DDBJ databases">
        <title>Balneolaceae bacterium YR4-1, complete genome.</title>
        <authorList>
            <person name="Li Y."/>
            <person name="Wu S."/>
        </authorList>
    </citation>
    <scope>NUCLEOTIDE SEQUENCE [LARGE SCALE GENOMIC DNA]</scope>
    <source>
        <strain evidence="3 4">YR4-1</strain>
    </source>
</reference>
<dbReference type="EMBL" id="JAALLT010000001">
    <property type="protein sequence ID" value="NGP75402.1"/>
    <property type="molecule type" value="Genomic_DNA"/>
</dbReference>
<gene>
    <name evidence="3" type="ORF">G3570_02070</name>
</gene>
<keyword evidence="1" id="KW-0812">Transmembrane</keyword>
<evidence type="ECO:0000256" key="1">
    <source>
        <dbReference type="SAM" id="Phobius"/>
    </source>
</evidence>
<feature type="transmembrane region" description="Helical" evidence="1">
    <location>
        <begin position="133"/>
        <end position="151"/>
    </location>
</feature>
<protein>
    <submittedName>
        <fullName evidence="3">DUF3592 domain-containing protein</fullName>
    </submittedName>
</protein>
<feature type="transmembrane region" description="Helical" evidence="1">
    <location>
        <begin position="208"/>
        <end position="229"/>
    </location>
</feature>
<evidence type="ECO:0000313" key="4">
    <source>
        <dbReference type="Proteomes" id="UP000473278"/>
    </source>
</evidence>
<evidence type="ECO:0000259" key="2">
    <source>
        <dbReference type="Pfam" id="PF12158"/>
    </source>
</evidence>
<sequence>MDIILLLVGAIFAFAGFAILWNQLYALLYFDRAVGKVIALERRTTPESNSRKKGGPMYYPVVEYIGKGNMLTFTGNTGSNWPAYEIGEEVNVLYSYDTKDAQLKSAVPLFIGLIFGLIGLGLCYYFFITFTFSLFSMAIYAFGGILIVRQVKKGLKKRDINSLDELKESFRNTEMKTKKGTAPEQSVRINNTEELNREVFKKSKGLKYVGPVFTLVGLALVGLSIYLGMKRAEFLETALTASGEVTRLIESRSDDSYVYYPMVEFTVPGSEQAITFRHDSGSNPPSYSVGEVVSVLYDPQNPHNAIIDGGLLNWFATALTSLLGLIFAGVGISSVISWQKYKRITDRY</sequence>
<feature type="transmembrane region" description="Helical" evidence="1">
    <location>
        <begin position="314"/>
        <end position="338"/>
    </location>
</feature>